<accession>A0A8S0X1X0</accession>
<name>A0A8S0X1X0_CYCAE</name>
<proteinExistence type="predicted"/>
<evidence type="ECO:0000313" key="5">
    <source>
        <dbReference type="EMBL" id="CAA7271277.1"/>
    </source>
</evidence>
<feature type="compositionally biased region" description="Basic and acidic residues" evidence="3">
    <location>
        <begin position="165"/>
        <end position="180"/>
    </location>
</feature>
<dbReference type="InterPro" id="IPR021109">
    <property type="entry name" value="Peptidase_aspartic_dom_sf"/>
</dbReference>
<dbReference type="SMART" id="SM00343">
    <property type="entry name" value="ZnF_C2HC"/>
    <property type="match status" value="1"/>
</dbReference>
<dbReference type="SUPFAM" id="SSF57756">
    <property type="entry name" value="Retrovirus zinc finger-like domains"/>
    <property type="match status" value="1"/>
</dbReference>
<evidence type="ECO:0000313" key="6">
    <source>
        <dbReference type="Proteomes" id="UP000467700"/>
    </source>
</evidence>
<dbReference type="PROSITE" id="PS50158">
    <property type="entry name" value="ZF_CCHC"/>
    <property type="match status" value="1"/>
</dbReference>
<dbReference type="Gene3D" id="4.10.60.10">
    <property type="entry name" value="Zinc finger, CCHC-type"/>
    <property type="match status" value="1"/>
</dbReference>
<dbReference type="AlphaFoldDB" id="A0A8S0X1X0"/>
<dbReference type="OrthoDB" id="3254954at2759"/>
<keyword evidence="2" id="KW-0863">Zinc-finger</keyword>
<protein>
    <recommendedName>
        <fullName evidence="4">CCHC-type domain-containing protein</fullName>
    </recommendedName>
</protein>
<keyword evidence="2" id="KW-0479">Metal-binding</keyword>
<dbReference type="Gene3D" id="2.40.70.10">
    <property type="entry name" value="Acid Proteases"/>
    <property type="match status" value="1"/>
</dbReference>
<feature type="region of interest" description="Disordered" evidence="3">
    <location>
        <begin position="154"/>
        <end position="201"/>
    </location>
</feature>
<dbReference type="InterPro" id="IPR001878">
    <property type="entry name" value="Znf_CCHC"/>
</dbReference>
<keyword evidence="6" id="KW-1185">Reference proteome</keyword>
<organism evidence="5 6">
    <name type="scientific">Cyclocybe aegerita</name>
    <name type="common">Black poplar mushroom</name>
    <name type="synonym">Agrocybe aegerita</name>
    <dbReference type="NCBI Taxonomy" id="1973307"/>
    <lineage>
        <taxon>Eukaryota</taxon>
        <taxon>Fungi</taxon>
        <taxon>Dikarya</taxon>
        <taxon>Basidiomycota</taxon>
        <taxon>Agaricomycotina</taxon>
        <taxon>Agaricomycetes</taxon>
        <taxon>Agaricomycetidae</taxon>
        <taxon>Agaricales</taxon>
        <taxon>Agaricineae</taxon>
        <taxon>Bolbitiaceae</taxon>
        <taxon>Cyclocybe</taxon>
    </lineage>
</organism>
<dbReference type="Pfam" id="PF00098">
    <property type="entry name" value="zf-CCHC"/>
    <property type="match status" value="1"/>
</dbReference>
<comment type="caution">
    <text evidence="5">The sequence shown here is derived from an EMBL/GenBank/DDBJ whole genome shotgun (WGS) entry which is preliminary data.</text>
</comment>
<dbReference type="Proteomes" id="UP000467700">
    <property type="component" value="Unassembled WGS sequence"/>
</dbReference>
<dbReference type="InterPro" id="IPR036875">
    <property type="entry name" value="Znf_CCHC_sf"/>
</dbReference>
<dbReference type="GO" id="GO:0006397">
    <property type="term" value="P:mRNA processing"/>
    <property type="evidence" value="ECO:0007669"/>
    <property type="project" value="UniProtKB-KW"/>
</dbReference>
<feature type="compositionally biased region" description="Polar residues" evidence="3">
    <location>
        <begin position="79"/>
        <end position="106"/>
    </location>
</feature>
<dbReference type="EMBL" id="CACVBS010000103">
    <property type="protein sequence ID" value="CAA7271277.1"/>
    <property type="molecule type" value="Genomic_DNA"/>
</dbReference>
<feature type="domain" description="CCHC-type" evidence="4">
    <location>
        <begin position="122"/>
        <end position="138"/>
    </location>
</feature>
<evidence type="ECO:0000259" key="4">
    <source>
        <dbReference type="PROSITE" id="PS50158"/>
    </source>
</evidence>
<gene>
    <name evidence="5" type="ORF">AAE3_LOCUS13521</name>
</gene>
<dbReference type="CDD" id="cd00303">
    <property type="entry name" value="retropepsin_like"/>
    <property type="match status" value="1"/>
</dbReference>
<evidence type="ECO:0000256" key="3">
    <source>
        <dbReference type="SAM" id="MobiDB-lite"/>
    </source>
</evidence>
<reference evidence="5 6" key="1">
    <citation type="submission" date="2020-01" db="EMBL/GenBank/DDBJ databases">
        <authorList>
            <person name="Gupta K D."/>
        </authorList>
    </citation>
    <scope>NUCLEOTIDE SEQUENCE [LARGE SCALE GENOMIC DNA]</scope>
</reference>
<keyword evidence="2" id="KW-0862">Zinc</keyword>
<evidence type="ECO:0000256" key="2">
    <source>
        <dbReference type="PROSITE-ProRule" id="PRU00047"/>
    </source>
</evidence>
<keyword evidence="1" id="KW-0507">mRNA processing</keyword>
<dbReference type="GO" id="GO:0008270">
    <property type="term" value="F:zinc ion binding"/>
    <property type="evidence" value="ECO:0007669"/>
    <property type="project" value="UniProtKB-KW"/>
</dbReference>
<sequence>MNTIEEMVAEAKAIEAAEKTACHYEYGNSYEVYTNHTSSHSYKHGTLPAQKSAVKKSTSHQAPLVPKRTSFQPFVKPQGGTQQPRCQELKSTQGIKPASNPKNTSEPPRASANPAPGNGATKCYNCGQPGHFLNACPQKKGRQPQEFVRAAHTEVPDDANDTDAEDKGQLSHHESAHEQDEVLEAPDDDEYEVEGQETKEVEYDDYNNEYYARNSESERFAGMHTLEDESPPPDYESLAAMTEVTPYSEQSDEVQRMPGHKRTLKSTKVMRAQPVVKPEDKACLITYTKVNDHEAWTLWDAGSTTTSITPLFTDVADVTAFPLLDPFMLQLGTVGSQSKITHGAYVQATMPGCDTKTYVDICNLDRYDMVIGTPFMQKNKVVLDFGRNIVQINGQEMPALQYPEDVDPWLHRARANDRKAD</sequence>
<feature type="compositionally biased region" description="Acidic residues" evidence="3">
    <location>
        <begin position="181"/>
        <end position="195"/>
    </location>
</feature>
<dbReference type="GO" id="GO:0003676">
    <property type="term" value="F:nucleic acid binding"/>
    <property type="evidence" value="ECO:0007669"/>
    <property type="project" value="InterPro"/>
</dbReference>
<evidence type="ECO:0000256" key="1">
    <source>
        <dbReference type="ARBA" id="ARBA00022664"/>
    </source>
</evidence>
<feature type="region of interest" description="Disordered" evidence="3">
    <location>
        <begin position="38"/>
        <end position="116"/>
    </location>
</feature>